<dbReference type="AlphaFoldDB" id="A0A4Y3HRR3"/>
<dbReference type="Proteomes" id="UP000318717">
    <property type="component" value="Unassembled WGS sequence"/>
</dbReference>
<evidence type="ECO:0000313" key="3">
    <source>
        <dbReference type="EMBL" id="GEA49631.1"/>
    </source>
</evidence>
<keyword evidence="1" id="KW-0812">Transmembrane</keyword>
<feature type="domain" description="YrhK" evidence="2">
    <location>
        <begin position="86"/>
        <end position="137"/>
    </location>
</feature>
<keyword evidence="4" id="KW-1185">Reference proteome</keyword>
<feature type="transmembrane region" description="Helical" evidence="1">
    <location>
        <begin position="45"/>
        <end position="66"/>
    </location>
</feature>
<accession>A0A4Y3HRR3</accession>
<feature type="domain" description="YrhK" evidence="2">
    <location>
        <begin position="15"/>
        <end position="68"/>
    </location>
</feature>
<feature type="transmembrane region" description="Helical" evidence="1">
    <location>
        <begin position="190"/>
        <end position="211"/>
    </location>
</feature>
<keyword evidence="1" id="KW-0472">Membrane</keyword>
<dbReference type="PANTHER" id="PTHR34967:SF1">
    <property type="entry name" value="OS02G0257200 PROTEIN"/>
    <property type="match status" value="1"/>
</dbReference>
<keyword evidence="1" id="KW-1133">Transmembrane helix</keyword>
<sequence>MNLTANKKELASQFRWETINAIAYKVGGVLFVIGSYFFFPNQAQYSHIGGVLFLTASLIYLVVNVHDMAEIRRYWKSNTSHNQQDRLEYFAGATYMTGTLCFVLGRIVGFDVVGQPIASAWLFIIGSLLFVCGASTNVFLIIRAESVQLLQLMNLTSITFIVGSVLYAIASVPYLWAFESRVDHLLILNFLAWQYMIGSLFFLLGGVFNYWRAYLLVERKIKNIGV</sequence>
<feature type="transmembrane region" description="Helical" evidence="1">
    <location>
        <begin position="120"/>
        <end position="142"/>
    </location>
</feature>
<dbReference type="Pfam" id="PF14145">
    <property type="entry name" value="YrhK"/>
    <property type="match status" value="2"/>
</dbReference>
<feature type="transmembrane region" description="Helical" evidence="1">
    <location>
        <begin position="87"/>
        <end position="108"/>
    </location>
</feature>
<evidence type="ECO:0000259" key="2">
    <source>
        <dbReference type="Pfam" id="PF14145"/>
    </source>
</evidence>
<evidence type="ECO:0000256" key="1">
    <source>
        <dbReference type="SAM" id="Phobius"/>
    </source>
</evidence>
<name>A0A4Y3HRR3_9VIBR</name>
<protein>
    <recommendedName>
        <fullName evidence="2">YrhK domain-containing protein</fullName>
    </recommendedName>
</protein>
<feature type="transmembrane region" description="Helical" evidence="1">
    <location>
        <begin position="21"/>
        <end position="39"/>
    </location>
</feature>
<feature type="transmembrane region" description="Helical" evidence="1">
    <location>
        <begin position="149"/>
        <end position="170"/>
    </location>
</feature>
<evidence type="ECO:0000313" key="4">
    <source>
        <dbReference type="Proteomes" id="UP000318717"/>
    </source>
</evidence>
<dbReference type="EMBL" id="BJLF01000002">
    <property type="protein sequence ID" value="GEA49631.1"/>
    <property type="molecule type" value="Genomic_DNA"/>
</dbReference>
<dbReference type="PANTHER" id="PTHR34967">
    <property type="entry name" value="OS02G0257200 PROTEIN"/>
    <property type="match status" value="1"/>
</dbReference>
<organism evidence="3 4">
    <name type="scientific">Vibrio inusitatus NBRC 102082</name>
    <dbReference type="NCBI Taxonomy" id="1219070"/>
    <lineage>
        <taxon>Bacteria</taxon>
        <taxon>Pseudomonadati</taxon>
        <taxon>Pseudomonadota</taxon>
        <taxon>Gammaproteobacteria</taxon>
        <taxon>Vibrionales</taxon>
        <taxon>Vibrionaceae</taxon>
        <taxon>Vibrio</taxon>
    </lineage>
</organism>
<proteinExistence type="predicted"/>
<dbReference type="InterPro" id="IPR025424">
    <property type="entry name" value="YrhK_domain"/>
</dbReference>
<comment type="caution">
    <text evidence="3">The sequence shown here is derived from an EMBL/GenBank/DDBJ whole genome shotgun (WGS) entry which is preliminary data.</text>
</comment>
<reference evidence="3 4" key="1">
    <citation type="submission" date="2019-06" db="EMBL/GenBank/DDBJ databases">
        <title>Whole genome shotgun sequence of Vibrio inusitatus NBRC 102082.</title>
        <authorList>
            <person name="Hosoyama A."/>
            <person name="Uohara A."/>
            <person name="Ohji S."/>
            <person name="Ichikawa N."/>
        </authorList>
    </citation>
    <scope>NUCLEOTIDE SEQUENCE [LARGE SCALE GENOMIC DNA]</scope>
    <source>
        <strain evidence="3 4">NBRC 102082</strain>
    </source>
</reference>
<gene>
    <name evidence="3" type="ORF">VIN01S_04350</name>
</gene>